<name>V5CB07_9GAMM</name>
<evidence type="ECO:0000313" key="2">
    <source>
        <dbReference type="Proteomes" id="UP000017842"/>
    </source>
</evidence>
<protein>
    <submittedName>
        <fullName evidence="1">Putative lipoprotein</fullName>
    </submittedName>
</protein>
<proteinExistence type="predicted"/>
<dbReference type="SUPFAM" id="SSF159594">
    <property type="entry name" value="XCC0632-like"/>
    <property type="match status" value="1"/>
</dbReference>
<organism evidence="1 2">
    <name type="scientific">Methyloglobulus morosus KoM1</name>
    <dbReference type="NCBI Taxonomy" id="1116472"/>
    <lineage>
        <taxon>Bacteria</taxon>
        <taxon>Pseudomonadati</taxon>
        <taxon>Pseudomonadota</taxon>
        <taxon>Gammaproteobacteria</taxon>
        <taxon>Methylococcales</taxon>
        <taxon>Methylococcaceae</taxon>
        <taxon>Methyloglobulus</taxon>
    </lineage>
</organism>
<reference evidence="1 2" key="1">
    <citation type="journal article" date="2013" name="Genome Announc.">
        <title>Draft Genome Sequence of the Methanotrophic Gammaproteobacterium Methyloglobulus morosus DSM 22980 Strain KoM1.</title>
        <authorList>
            <person name="Poehlein A."/>
            <person name="Deutzmann J.S."/>
            <person name="Daniel R."/>
            <person name="Simeonova D.D."/>
        </authorList>
    </citation>
    <scope>NUCLEOTIDE SEQUENCE [LARGE SCALE GENOMIC DNA]</scope>
    <source>
        <strain evidence="1 2">KoM1</strain>
    </source>
</reference>
<dbReference type="AlphaFoldDB" id="V5CB07"/>
<dbReference type="STRING" id="1116472.MGMO_7c00170"/>
<sequence>MKPRMTGLFILLLILSIGSCSLLTKPSAVHDLGYPYTNTPSEATTLPEQPPVTVDAPKWLTDTHIRYRLLYAAPTQVRFYSLDRWIAPPSELFEQLLNNSEKQWPTPVNIKLQVFEQQFDSAEKAKVVMRFTATSVPDDNKHQAQKREFNLQLPCPTPDAKGAVTGFNVLTKKAVDNIHIWLVN</sequence>
<comment type="caution">
    <text evidence="1">The sequence shown here is derived from an EMBL/GenBank/DDBJ whole genome shotgun (WGS) entry which is preliminary data.</text>
</comment>
<dbReference type="PROSITE" id="PS51257">
    <property type="entry name" value="PROKAR_LIPOPROTEIN"/>
    <property type="match status" value="1"/>
</dbReference>
<accession>V5CB07</accession>
<dbReference type="PATRIC" id="fig|1116472.3.peg.143"/>
<keyword evidence="2" id="KW-1185">Reference proteome</keyword>
<evidence type="ECO:0000313" key="1">
    <source>
        <dbReference type="EMBL" id="ESS73998.1"/>
    </source>
</evidence>
<dbReference type="eggNOG" id="COG3218">
    <property type="taxonomic scope" value="Bacteria"/>
</dbReference>
<keyword evidence="1" id="KW-0449">Lipoprotein</keyword>
<dbReference type="Gene3D" id="3.40.50.10610">
    <property type="entry name" value="ABC-type transport auxiliary lipoprotein component"/>
    <property type="match status" value="1"/>
</dbReference>
<dbReference type="RefSeq" id="WP_023493070.1">
    <property type="nucleotide sequence ID" value="NZ_AYLO01000007.1"/>
</dbReference>
<gene>
    <name evidence="1" type="ORF">MGMO_7c00170</name>
</gene>
<dbReference type="OrthoDB" id="5568302at2"/>
<dbReference type="Proteomes" id="UP000017842">
    <property type="component" value="Unassembled WGS sequence"/>
</dbReference>
<dbReference type="EMBL" id="AYLO01000007">
    <property type="protein sequence ID" value="ESS73998.1"/>
    <property type="molecule type" value="Genomic_DNA"/>
</dbReference>